<proteinExistence type="predicted"/>
<dbReference type="Proteomes" id="UP000007962">
    <property type="component" value="Chromosome"/>
</dbReference>
<gene>
    <name evidence="1" type="ordered locus">Bcav_2893</name>
</gene>
<dbReference type="STRING" id="471853.Bcav_2893"/>
<keyword evidence="2" id="KW-1185">Reference proteome</keyword>
<accession>C5BZ23</accession>
<sequence length="76" mass="7873">METTYAAQLLADDAMRRPVFSDLALCGSGLAKMARISPSGADARGTRVPAGVLGGRGRFGVPAPISARLRAMSVVR</sequence>
<reference evidence="1 2" key="1">
    <citation type="journal article" date="2009" name="Stand. Genomic Sci.">
        <title>Complete genome sequence of Beutenbergia cavernae type strain (HKI 0122).</title>
        <authorList>
            <person name="Land M."/>
            <person name="Pukall R."/>
            <person name="Abt B."/>
            <person name="Goker M."/>
            <person name="Rohde M."/>
            <person name="Glavina Del Rio T."/>
            <person name="Tice H."/>
            <person name="Copeland A."/>
            <person name="Cheng J.F."/>
            <person name="Lucas S."/>
            <person name="Chen F."/>
            <person name="Nolan M."/>
            <person name="Bruce D."/>
            <person name="Goodwin L."/>
            <person name="Pitluck S."/>
            <person name="Ivanova N."/>
            <person name="Mavromatis K."/>
            <person name="Ovchinnikova G."/>
            <person name="Pati A."/>
            <person name="Chen A."/>
            <person name="Palaniappan K."/>
            <person name="Hauser L."/>
            <person name="Chang Y.J."/>
            <person name="Jefferies C.C."/>
            <person name="Saunders E."/>
            <person name="Brettin T."/>
            <person name="Detter J.C."/>
            <person name="Han C."/>
            <person name="Chain P."/>
            <person name="Bristow J."/>
            <person name="Eisen J.A."/>
            <person name="Markowitz V."/>
            <person name="Hugenholtz P."/>
            <person name="Kyrpides N.C."/>
            <person name="Klenk H.P."/>
            <person name="Lapidus A."/>
        </authorList>
    </citation>
    <scope>NUCLEOTIDE SEQUENCE [LARGE SCALE GENOMIC DNA]</scope>
    <source>
        <strain evidence="2">ATCC BAA-8 / DSM 12333 / NBRC 16432</strain>
    </source>
</reference>
<dbReference type="KEGG" id="bcv:Bcav_2893"/>
<evidence type="ECO:0000313" key="1">
    <source>
        <dbReference type="EMBL" id="ACQ81138.1"/>
    </source>
</evidence>
<evidence type="ECO:0000313" key="2">
    <source>
        <dbReference type="Proteomes" id="UP000007962"/>
    </source>
</evidence>
<dbReference type="AlphaFoldDB" id="C5BZ23"/>
<name>C5BZ23_BEUC1</name>
<dbReference type="EMBL" id="CP001618">
    <property type="protein sequence ID" value="ACQ81138.1"/>
    <property type="molecule type" value="Genomic_DNA"/>
</dbReference>
<dbReference type="RefSeq" id="WP_015883378.1">
    <property type="nucleotide sequence ID" value="NC_012669.1"/>
</dbReference>
<protein>
    <submittedName>
        <fullName evidence="1">Uncharacterized protein</fullName>
    </submittedName>
</protein>
<organism evidence="1 2">
    <name type="scientific">Beutenbergia cavernae (strain ATCC BAA-8 / DSM 12333 / CCUG 43141 / JCM 11478 / NBRC 16432 / NCIMB 13614 / HKI 0122)</name>
    <dbReference type="NCBI Taxonomy" id="471853"/>
    <lineage>
        <taxon>Bacteria</taxon>
        <taxon>Bacillati</taxon>
        <taxon>Actinomycetota</taxon>
        <taxon>Actinomycetes</taxon>
        <taxon>Micrococcales</taxon>
        <taxon>Beutenbergiaceae</taxon>
        <taxon>Beutenbergia</taxon>
    </lineage>
</organism>
<dbReference type="HOGENOM" id="CLU_2647219_0_0_11"/>